<reference evidence="2 3" key="2">
    <citation type="submission" date="2024-07" db="EMBL/GenBank/DDBJ databases">
        <authorList>
            <person name="Akdeniz Z."/>
        </authorList>
    </citation>
    <scope>NUCLEOTIDE SEQUENCE [LARGE SCALE GENOMIC DNA]</scope>
</reference>
<accession>A0AA86P812</accession>
<gene>
    <name evidence="1" type="ORF">HINF_LOCUS20318</name>
    <name evidence="2" type="ORF">HINF_LOCUS70260</name>
</gene>
<name>A0AA86P812_9EUKA</name>
<dbReference type="EMBL" id="CATOUU010000522">
    <property type="protein sequence ID" value="CAI9932673.1"/>
    <property type="molecule type" value="Genomic_DNA"/>
</dbReference>
<proteinExistence type="predicted"/>
<keyword evidence="3" id="KW-1185">Reference proteome</keyword>
<evidence type="ECO:0000313" key="2">
    <source>
        <dbReference type="EMBL" id="CAL6099814.1"/>
    </source>
</evidence>
<reference evidence="1" key="1">
    <citation type="submission" date="2023-06" db="EMBL/GenBank/DDBJ databases">
        <authorList>
            <person name="Kurt Z."/>
        </authorList>
    </citation>
    <scope>NUCLEOTIDE SEQUENCE</scope>
</reference>
<comment type="caution">
    <text evidence="1">The sequence shown here is derived from an EMBL/GenBank/DDBJ whole genome shotgun (WGS) entry which is preliminary data.</text>
</comment>
<dbReference type="AlphaFoldDB" id="A0AA86P812"/>
<evidence type="ECO:0000313" key="3">
    <source>
        <dbReference type="Proteomes" id="UP001642409"/>
    </source>
</evidence>
<dbReference type="Proteomes" id="UP001642409">
    <property type="component" value="Unassembled WGS sequence"/>
</dbReference>
<dbReference type="EMBL" id="CAXDID020000524">
    <property type="protein sequence ID" value="CAL6099814.1"/>
    <property type="molecule type" value="Genomic_DNA"/>
</dbReference>
<protein>
    <submittedName>
        <fullName evidence="2">Hypothetical_protein</fullName>
    </submittedName>
</protein>
<sequence length="225" mass="25969">MSTSDWNPKALLRQSQNKAAVVRKNQDADAKLLKNTPLPIDHKYYQDRLSTNLFNEDTQISCVDNNVKLMSKTGRTSPVVNVNNSLQMSVTNPMENVEENDEYANIDEPELTYLKVKNLQNDNELEYRMEQFCQKYFERIEAKLDTIITEQGAVRKEMEGIKEEAKNQSMGHYKKLNDKLKVLFENQTTLDGIISRIQQTDIKDLQQKMSELAGFINKSVAKNIE</sequence>
<evidence type="ECO:0000313" key="1">
    <source>
        <dbReference type="EMBL" id="CAI9932673.1"/>
    </source>
</evidence>
<organism evidence="1">
    <name type="scientific">Hexamita inflata</name>
    <dbReference type="NCBI Taxonomy" id="28002"/>
    <lineage>
        <taxon>Eukaryota</taxon>
        <taxon>Metamonada</taxon>
        <taxon>Diplomonadida</taxon>
        <taxon>Hexamitidae</taxon>
        <taxon>Hexamitinae</taxon>
        <taxon>Hexamita</taxon>
    </lineage>
</organism>